<dbReference type="AlphaFoldDB" id="A0A6J8CPG1"/>
<dbReference type="InterPro" id="IPR048366">
    <property type="entry name" value="TNP-like_GBD"/>
</dbReference>
<dbReference type="Proteomes" id="UP000507470">
    <property type="component" value="Unassembled WGS sequence"/>
</dbReference>
<gene>
    <name evidence="2" type="ORF">MCOR_31315</name>
</gene>
<keyword evidence="2" id="KW-0808">Transferase</keyword>
<keyword evidence="2" id="KW-0548">Nucleotidyltransferase</keyword>
<dbReference type="EC" id="2.7.7.-" evidence="2"/>
<evidence type="ECO:0000259" key="1">
    <source>
        <dbReference type="Pfam" id="PF21788"/>
    </source>
</evidence>
<feature type="domain" description="Transposable element P transposase-like GTP-binding insertion" evidence="1">
    <location>
        <begin position="76"/>
        <end position="164"/>
    </location>
</feature>
<dbReference type="Pfam" id="PF21788">
    <property type="entry name" value="TNP-like_GBD"/>
    <property type="match status" value="1"/>
</dbReference>
<protein>
    <submittedName>
        <fullName evidence="2">THAP9</fullName>
        <ecNumber evidence="2">2.7.7.-</ecNumber>
    </submittedName>
</protein>
<accession>A0A6J8CPG1</accession>
<organism evidence="2 3">
    <name type="scientific">Mytilus coruscus</name>
    <name type="common">Sea mussel</name>
    <dbReference type="NCBI Taxonomy" id="42192"/>
    <lineage>
        <taxon>Eukaryota</taxon>
        <taxon>Metazoa</taxon>
        <taxon>Spiralia</taxon>
        <taxon>Lophotrochozoa</taxon>
        <taxon>Mollusca</taxon>
        <taxon>Bivalvia</taxon>
        <taxon>Autobranchia</taxon>
        <taxon>Pteriomorphia</taxon>
        <taxon>Mytilida</taxon>
        <taxon>Mytiloidea</taxon>
        <taxon>Mytilidae</taxon>
        <taxon>Mytilinae</taxon>
        <taxon>Mytilus</taxon>
    </lineage>
</organism>
<evidence type="ECO:0000313" key="3">
    <source>
        <dbReference type="Proteomes" id="UP000507470"/>
    </source>
</evidence>
<keyword evidence="3" id="KW-1185">Reference proteome</keyword>
<reference evidence="2 3" key="1">
    <citation type="submission" date="2020-06" db="EMBL/GenBank/DDBJ databases">
        <authorList>
            <person name="Li R."/>
            <person name="Bekaert M."/>
        </authorList>
    </citation>
    <scope>NUCLEOTIDE SEQUENCE [LARGE SCALE GENOMIC DNA]</scope>
    <source>
        <strain evidence="3">wild</strain>
    </source>
</reference>
<dbReference type="GO" id="GO:0016779">
    <property type="term" value="F:nucleotidyltransferase activity"/>
    <property type="evidence" value="ECO:0007669"/>
    <property type="project" value="UniProtKB-KW"/>
</dbReference>
<evidence type="ECO:0000313" key="2">
    <source>
        <dbReference type="EMBL" id="CAC5396802.1"/>
    </source>
</evidence>
<proteinExistence type="predicted"/>
<dbReference type="EMBL" id="CACVKT020005655">
    <property type="protein sequence ID" value="CAC5396802.1"/>
    <property type="molecule type" value="Genomic_DNA"/>
</dbReference>
<dbReference type="OrthoDB" id="2441813at2759"/>
<sequence>MYMMYEDNHKSFVGILFDEIKIQEDLVYDKHTGELIGYCDQDSIGNEILNLENLVGNCKKITTCKIYASDYDVPYLIKTARNCLCNSFSHKNTRRLWKNGKDISWMHIVRLFEEHCELQLYSPCPKLTWSHIDLAAFTYMKVNLAAQILSGSVANALEHLYDDRRNKRNPDLEPFTGGDDPRLNWLKSTFLDYLKEWKQSVMQRPNLTLSKKLSMQPETYKTKRTNSSRCKNQYKCFNRMCEIYVGPRSRFRINLQLQPGPPEQHFGHYRHKGGANNNPSVYEVRNTMTQLRAVGAQALNPKRGNITNVNKNENVIDNTKLPRTR</sequence>
<name>A0A6J8CPG1_MYTCO</name>